<gene>
    <name evidence="1" type="ORF">F0P96_14370</name>
</gene>
<keyword evidence="2" id="KW-1185">Reference proteome</keyword>
<comment type="caution">
    <text evidence="1">The sequence shown here is derived from an EMBL/GenBank/DDBJ whole genome shotgun (WGS) entry which is preliminary data.</text>
</comment>
<evidence type="ECO:0000313" key="1">
    <source>
        <dbReference type="EMBL" id="KAA9331425.1"/>
    </source>
</evidence>
<name>A0A7L4ZYL9_9BACT</name>
<accession>A0A7L4ZYL9</accession>
<dbReference type="RefSeq" id="WP_151079603.1">
    <property type="nucleotide sequence ID" value="NZ_CP047647.1"/>
</dbReference>
<reference evidence="1 2" key="1">
    <citation type="submission" date="2019-09" db="EMBL/GenBank/DDBJ databases">
        <title>Genome sequence of Hymenobacter sp. M3.</title>
        <authorList>
            <person name="Srinivasan S."/>
        </authorList>
    </citation>
    <scope>NUCLEOTIDE SEQUENCE [LARGE SCALE GENOMIC DNA]</scope>
    <source>
        <strain evidence="1 2">M3</strain>
    </source>
</reference>
<proteinExistence type="predicted"/>
<organism evidence="1 2">
    <name type="scientific">Hymenobacter busanensis</name>
    <dbReference type="NCBI Taxonomy" id="2607656"/>
    <lineage>
        <taxon>Bacteria</taxon>
        <taxon>Pseudomonadati</taxon>
        <taxon>Bacteroidota</taxon>
        <taxon>Cytophagia</taxon>
        <taxon>Cytophagales</taxon>
        <taxon>Hymenobacteraceae</taxon>
        <taxon>Hymenobacter</taxon>
    </lineage>
</organism>
<dbReference type="AlphaFoldDB" id="A0A7L4ZYL9"/>
<dbReference type="Proteomes" id="UP000326380">
    <property type="component" value="Unassembled WGS sequence"/>
</dbReference>
<protein>
    <submittedName>
        <fullName evidence="1">Uncharacterized protein</fullName>
    </submittedName>
</protein>
<sequence length="114" mass="12289">MTSYSSETTGQAAVEMSEACDKDDRFRFASDGLYVEERGSSRCSNETAGPTAQGAWKAVSAFDSLTVSGVAGDGLVLRNKWQVIELSEARLTLSWQITLSSGAVRTTTVKLEKE</sequence>
<evidence type="ECO:0000313" key="2">
    <source>
        <dbReference type="Proteomes" id="UP000326380"/>
    </source>
</evidence>
<dbReference type="EMBL" id="VTWU01000005">
    <property type="protein sequence ID" value="KAA9331425.1"/>
    <property type="molecule type" value="Genomic_DNA"/>
</dbReference>